<comment type="similarity">
    <text evidence="5">Belongs to the complex I subunit 2 family.</text>
</comment>
<dbReference type="OrthoDB" id="9768329at2"/>
<dbReference type="NCBIfam" id="TIGR01770">
    <property type="entry name" value="NDH_I_N"/>
    <property type="match status" value="1"/>
</dbReference>
<feature type="transmembrane region" description="Helical" evidence="5">
    <location>
        <begin position="330"/>
        <end position="355"/>
    </location>
</feature>
<dbReference type="HAMAP" id="MF_00445">
    <property type="entry name" value="NDH1_NuoN_1"/>
    <property type="match status" value="1"/>
</dbReference>
<dbReference type="InterPro" id="IPR001750">
    <property type="entry name" value="ND/Mrp_TM"/>
</dbReference>
<dbReference type="GO" id="GO:0008137">
    <property type="term" value="F:NADH dehydrogenase (ubiquinone) activity"/>
    <property type="evidence" value="ECO:0007669"/>
    <property type="project" value="InterPro"/>
</dbReference>
<keyword evidence="5" id="KW-0830">Ubiquinone</keyword>
<dbReference type="RefSeq" id="WP_075767227.1">
    <property type="nucleotide sequence ID" value="NZ_MJIL01000092.1"/>
</dbReference>
<evidence type="ECO:0000259" key="7">
    <source>
        <dbReference type="Pfam" id="PF00361"/>
    </source>
</evidence>
<dbReference type="Pfam" id="PF00361">
    <property type="entry name" value="Proton_antipo_M"/>
    <property type="match status" value="1"/>
</dbReference>
<evidence type="ECO:0000256" key="3">
    <source>
        <dbReference type="ARBA" id="ARBA00022989"/>
    </source>
</evidence>
<dbReference type="AlphaFoldDB" id="A0A1Q9GCX9"/>
<dbReference type="STRING" id="1903952.BIT28_24860"/>
<feature type="transmembrane region" description="Helical" evidence="5">
    <location>
        <begin position="413"/>
        <end position="431"/>
    </location>
</feature>
<comment type="catalytic activity">
    <reaction evidence="5">
        <text>a quinone + NADH + 5 H(+)(in) = a quinol + NAD(+) + 4 H(+)(out)</text>
        <dbReference type="Rhea" id="RHEA:57888"/>
        <dbReference type="ChEBI" id="CHEBI:15378"/>
        <dbReference type="ChEBI" id="CHEBI:24646"/>
        <dbReference type="ChEBI" id="CHEBI:57540"/>
        <dbReference type="ChEBI" id="CHEBI:57945"/>
        <dbReference type="ChEBI" id="CHEBI:132124"/>
    </reaction>
</comment>
<sequence>MDINAILQSIYASSAELILLVFACGLLLAPLVSPKINTEVIAYLSILAIVFAAVANAYTPQGISSFNEMFILDSSALFFKYLFYLTTILVILLSIGYLKLKQIHHSEYYVFLLFALCGMMLMVSGTDLLSIYVGIELVALATYILSGFLRHQTDSTEAALKYVILGALSSAILLYGISLFYGLTGTTQLQHIATTLSRTGITEEATLDNTGLLLATAFLIAGFGFKVAAVPFHMWQPDVYQGAPTPITAFLSVGPKIAGIALLMRVCMVSFTEQQIIWGQLLTAIAIATMITGSLVALVQSNIKRLLAYSSISHVGFILLGFLTSTTDGFYAIVFYLSAYAFMNLGAFAVIIALYSRNQKNEDIDDYSGLVHRHPWLATIMALFLFSLAGIPPTGGFVAKFNIIMALLSHQHTALAILAVIFSVVSAYYYIRIVLMMFMKPAQQNFAPVLSAHLIIVLATTATITLGLGLYPAPLIDIIRQLSP</sequence>
<feature type="transmembrane region" description="Helical" evidence="5">
    <location>
        <begin position="306"/>
        <end position="324"/>
    </location>
</feature>
<keyword evidence="5" id="KW-1278">Translocase</keyword>
<feature type="transmembrane region" description="Helical" evidence="5">
    <location>
        <begin position="78"/>
        <end position="96"/>
    </location>
</feature>
<dbReference type="PANTHER" id="PTHR22773">
    <property type="entry name" value="NADH DEHYDROGENASE"/>
    <property type="match status" value="1"/>
</dbReference>
<feature type="transmembrane region" description="Helical" evidence="5">
    <location>
        <begin position="452"/>
        <end position="473"/>
    </location>
</feature>
<protein>
    <recommendedName>
        <fullName evidence="5">NADH-quinone oxidoreductase subunit N</fullName>
        <ecNumber evidence="5">7.1.1.-</ecNumber>
    </recommendedName>
    <alternativeName>
        <fullName evidence="5">NADH dehydrogenase I subunit N</fullName>
    </alternativeName>
    <alternativeName>
        <fullName evidence="5">NDH-1 subunit N</fullName>
    </alternativeName>
</protein>
<feature type="transmembrane region" description="Helical" evidence="5">
    <location>
        <begin position="131"/>
        <end position="150"/>
    </location>
</feature>
<gene>
    <name evidence="5" type="primary">nuoN</name>
    <name evidence="8" type="ORF">BIT28_24860</name>
</gene>
<organism evidence="8 9">
    <name type="scientific">Photobacterium proteolyticum</name>
    <dbReference type="NCBI Taxonomy" id="1903952"/>
    <lineage>
        <taxon>Bacteria</taxon>
        <taxon>Pseudomonadati</taxon>
        <taxon>Pseudomonadota</taxon>
        <taxon>Gammaproteobacteria</taxon>
        <taxon>Vibrionales</taxon>
        <taxon>Vibrionaceae</taxon>
        <taxon>Photobacterium</taxon>
    </lineage>
</organism>
<dbReference type="Proteomes" id="UP000186905">
    <property type="component" value="Unassembled WGS sequence"/>
</dbReference>
<evidence type="ECO:0000313" key="9">
    <source>
        <dbReference type="Proteomes" id="UP000186905"/>
    </source>
</evidence>
<feature type="transmembrane region" description="Helical" evidence="5">
    <location>
        <begin position="6"/>
        <end position="28"/>
    </location>
</feature>
<dbReference type="GO" id="GO:0042773">
    <property type="term" value="P:ATP synthesis coupled electron transport"/>
    <property type="evidence" value="ECO:0007669"/>
    <property type="project" value="InterPro"/>
</dbReference>
<keyword evidence="9" id="KW-1185">Reference proteome</keyword>
<feature type="domain" description="NADH:quinone oxidoreductase/Mrp antiporter transmembrane" evidence="7">
    <location>
        <begin position="126"/>
        <end position="425"/>
    </location>
</feature>
<dbReference type="GO" id="GO:0005886">
    <property type="term" value="C:plasma membrane"/>
    <property type="evidence" value="ECO:0007669"/>
    <property type="project" value="UniProtKB-SubCell"/>
</dbReference>
<comment type="subcellular location">
    <subcellularLocation>
        <location evidence="5">Cell membrane</location>
        <topology evidence="5">Multi-pass membrane protein</topology>
    </subcellularLocation>
    <subcellularLocation>
        <location evidence="1">Endomembrane system</location>
        <topology evidence="1">Multi-pass membrane protein</topology>
    </subcellularLocation>
    <subcellularLocation>
        <location evidence="6">Membrane</location>
        <topology evidence="6">Multi-pass membrane protein</topology>
    </subcellularLocation>
</comment>
<keyword evidence="3 5" id="KW-1133">Transmembrane helix</keyword>
<dbReference type="GO" id="GO:0012505">
    <property type="term" value="C:endomembrane system"/>
    <property type="evidence" value="ECO:0007669"/>
    <property type="project" value="UniProtKB-SubCell"/>
</dbReference>
<dbReference type="PRINTS" id="PR01434">
    <property type="entry name" value="NADHDHGNASE5"/>
</dbReference>
<dbReference type="GO" id="GO:0048038">
    <property type="term" value="F:quinone binding"/>
    <property type="evidence" value="ECO:0007669"/>
    <property type="project" value="UniProtKB-KW"/>
</dbReference>
<feature type="transmembrane region" description="Helical" evidence="5">
    <location>
        <begin position="108"/>
        <end position="125"/>
    </location>
</feature>
<feature type="transmembrane region" description="Helical" evidence="5">
    <location>
        <begin position="277"/>
        <end position="299"/>
    </location>
</feature>
<comment type="caution">
    <text evidence="8">The sequence shown here is derived from an EMBL/GenBank/DDBJ whole genome shotgun (WGS) entry which is preliminary data.</text>
</comment>
<keyword evidence="4 5" id="KW-0472">Membrane</keyword>
<dbReference type="EMBL" id="MJIL01000092">
    <property type="protein sequence ID" value="OLQ72250.1"/>
    <property type="molecule type" value="Genomic_DNA"/>
</dbReference>
<keyword evidence="5" id="KW-0520">NAD</keyword>
<dbReference type="EC" id="7.1.1.-" evidence="5"/>
<feature type="transmembrane region" description="Helical" evidence="5">
    <location>
        <begin position="247"/>
        <end position="271"/>
    </location>
</feature>
<feature type="transmembrane region" description="Helical" evidence="5">
    <location>
        <begin position="40"/>
        <end position="58"/>
    </location>
</feature>
<feature type="transmembrane region" description="Helical" evidence="5">
    <location>
        <begin position="212"/>
        <end position="235"/>
    </location>
</feature>
<feature type="transmembrane region" description="Helical" evidence="5">
    <location>
        <begin position="162"/>
        <end position="183"/>
    </location>
</feature>
<comment type="function">
    <text evidence="5">NDH-1 shuttles electrons from NADH, via FMN and iron-sulfur (Fe-S) centers, to quinones in the respiratory chain. The immediate electron acceptor for the enzyme in this species is believed to be ubiquinone. Couples the redox reaction to proton translocation (for every two electrons transferred, four hydrogen ions are translocated across the cytoplasmic membrane), and thus conserves the redox energy in a proton gradient.</text>
</comment>
<comment type="subunit">
    <text evidence="5">NDH-1 is composed of 14 different subunits. Subunits NuoA, H, J, K, L, M, N constitute the membrane sector of the complex.</text>
</comment>
<keyword evidence="2 5" id="KW-0812">Transmembrane</keyword>
<evidence type="ECO:0000256" key="1">
    <source>
        <dbReference type="ARBA" id="ARBA00004127"/>
    </source>
</evidence>
<feature type="transmembrane region" description="Helical" evidence="5">
    <location>
        <begin position="376"/>
        <end position="393"/>
    </location>
</feature>
<reference evidence="8 9" key="1">
    <citation type="submission" date="2016-09" db="EMBL/GenBank/DDBJ databases">
        <title>Photobacterium proteolyticum sp. nov. a protease producing bacterium isolated from ocean sediments of Laizhou Bay.</title>
        <authorList>
            <person name="Li Y."/>
        </authorList>
    </citation>
    <scope>NUCLEOTIDE SEQUENCE [LARGE SCALE GENOMIC DNA]</scope>
    <source>
        <strain evidence="8 9">13-12</strain>
    </source>
</reference>
<evidence type="ECO:0000256" key="2">
    <source>
        <dbReference type="ARBA" id="ARBA00022692"/>
    </source>
</evidence>
<dbReference type="InterPro" id="IPR010096">
    <property type="entry name" value="NADH-Q_OxRdtase_suN/2"/>
</dbReference>
<dbReference type="GO" id="GO:0050136">
    <property type="term" value="F:NADH dehydrogenase (quinone) (non-electrogenic) activity"/>
    <property type="evidence" value="ECO:0007669"/>
    <property type="project" value="UniProtKB-UniRule"/>
</dbReference>
<proteinExistence type="inferred from homology"/>
<evidence type="ECO:0000256" key="5">
    <source>
        <dbReference type="HAMAP-Rule" id="MF_00445"/>
    </source>
</evidence>
<name>A0A1Q9GCX9_9GAMM</name>
<accession>A0A1Q9GCX9</accession>
<keyword evidence="5" id="KW-1003">Cell membrane</keyword>
<keyword evidence="5" id="KW-0874">Quinone</keyword>
<keyword evidence="5" id="KW-0813">Transport</keyword>
<evidence type="ECO:0000256" key="4">
    <source>
        <dbReference type="ARBA" id="ARBA00023136"/>
    </source>
</evidence>
<evidence type="ECO:0000313" key="8">
    <source>
        <dbReference type="EMBL" id="OLQ72250.1"/>
    </source>
</evidence>
<evidence type="ECO:0000256" key="6">
    <source>
        <dbReference type="RuleBase" id="RU000320"/>
    </source>
</evidence>